<dbReference type="KEGG" id="agi:FSB73_17180"/>
<evidence type="ECO:0000313" key="3">
    <source>
        <dbReference type="Proteomes" id="UP000321291"/>
    </source>
</evidence>
<evidence type="ECO:0000313" key="2">
    <source>
        <dbReference type="EMBL" id="QEC73150.1"/>
    </source>
</evidence>
<dbReference type="RefSeq" id="WP_146784976.1">
    <property type="nucleotide sequence ID" value="NZ_CP042434.1"/>
</dbReference>
<sequence>MSRIKYSACLVLSLSFLIYSKISAQSCEEIYNISLPYSIFTTFFKKNPQIKSVHFESKNKNQYYVSLNSSKGKTNIIEGYYLEFEGDKYIFDLKYPHLKLDKLPSLDLKVFPANKELGIKYKTNTDVFRDSMKYTRHIASTKIIIIIII</sequence>
<reference evidence="2 3" key="1">
    <citation type="journal article" date="2017" name="Int. J. Syst. Evol. Microbiol.">
        <title>Arachidicoccus ginsenosidivorans sp. nov., with ginsenoside-converting activity isolated from ginseng cultivating soil.</title>
        <authorList>
            <person name="Siddiqi M.Z."/>
            <person name="Aslam Z."/>
            <person name="Im W.T."/>
        </authorList>
    </citation>
    <scope>NUCLEOTIDE SEQUENCE [LARGE SCALE GENOMIC DNA]</scope>
    <source>
        <strain evidence="2 3">Gsoil 809</strain>
    </source>
</reference>
<protein>
    <submittedName>
        <fullName evidence="2">Uncharacterized protein</fullName>
    </submittedName>
</protein>
<keyword evidence="3" id="KW-1185">Reference proteome</keyword>
<feature type="signal peptide" evidence="1">
    <location>
        <begin position="1"/>
        <end position="24"/>
    </location>
</feature>
<gene>
    <name evidence="2" type="ORF">FSB73_17180</name>
</gene>
<evidence type="ECO:0000256" key="1">
    <source>
        <dbReference type="SAM" id="SignalP"/>
    </source>
</evidence>
<dbReference type="AlphaFoldDB" id="A0A5B8VNQ3"/>
<feature type="chain" id="PRO_5022705179" evidence="1">
    <location>
        <begin position="25"/>
        <end position="149"/>
    </location>
</feature>
<dbReference type="EMBL" id="CP042434">
    <property type="protein sequence ID" value="QEC73150.1"/>
    <property type="molecule type" value="Genomic_DNA"/>
</dbReference>
<dbReference type="OrthoDB" id="762278at2"/>
<name>A0A5B8VNQ3_9BACT</name>
<accession>A0A5B8VNQ3</accession>
<dbReference type="Proteomes" id="UP000321291">
    <property type="component" value="Chromosome"/>
</dbReference>
<keyword evidence="1" id="KW-0732">Signal</keyword>
<organism evidence="2 3">
    <name type="scientific">Arachidicoccus ginsenosidivorans</name>
    <dbReference type="NCBI Taxonomy" id="496057"/>
    <lineage>
        <taxon>Bacteria</taxon>
        <taxon>Pseudomonadati</taxon>
        <taxon>Bacteroidota</taxon>
        <taxon>Chitinophagia</taxon>
        <taxon>Chitinophagales</taxon>
        <taxon>Chitinophagaceae</taxon>
        <taxon>Arachidicoccus</taxon>
    </lineage>
</organism>
<proteinExistence type="predicted"/>